<sequence>MPSFDIVSEVTVHEVRNAVENANRDLGNRWDFKNVHATIELNEKDVKIKVSSESDFQVEQLLDILRSAMIKRGIEHNSLDIDEQFEHSGKIYSKAVKIKQGIESEMAKKITKLVKDAKIKVQTQIQGDQVRVTGKSRDDLQAVIQLVKSAELGQPFQFNNFRD</sequence>
<evidence type="ECO:0000256" key="2">
    <source>
        <dbReference type="ARBA" id="ARBA00093450"/>
    </source>
</evidence>
<proteinExistence type="inferred from homology"/>
<accession>A0A0A3B811</accession>
<keyword evidence="5" id="KW-1185">Reference proteome</keyword>
<dbReference type="HAMAP" id="MF_00632">
    <property type="entry name" value="UPF0234"/>
    <property type="match status" value="1"/>
</dbReference>
<dbReference type="Proteomes" id="UP000030380">
    <property type="component" value="Unassembled WGS sequence"/>
</dbReference>
<dbReference type="AlphaFoldDB" id="A0A0A3B811"/>
<dbReference type="EMBL" id="JSUM01000015">
    <property type="protein sequence ID" value="KGQ69704.1"/>
    <property type="molecule type" value="Genomic_DNA"/>
</dbReference>
<evidence type="ECO:0000313" key="5">
    <source>
        <dbReference type="Proteomes" id="UP000030380"/>
    </source>
</evidence>
<comment type="function">
    <text evidence="3">Nucleotide-binding protein.</text>
</comment>
<dbReference type="InterPro" id="IPR007551">
    <property type="entry name" value="YajQ/Smlt4090-like"/>
</dbReference>
<dbReference type="InterPro" id="IPR036183">
    <property type="entry name" value="YajQ-like_sf"/>
</dbReference>
<protein>
    <recommendedName>
        <fullName evidence="3">Nucleotide-binding protein OA57_10625</fullName>
    </recommendedName>
</protein>
<dbReference type="NCBIfam" id="NF003819">
    <property type="entry name" value="PRK05412.1"/>
    <property type="match status" value="1"/>
</dbReference>
<dbReference type="OrthoDB" id="9801447at2"/>
<evidence type="ECO:0000256" key="1">
    <source>
        <dbReference type="ARBA" id="ARBA00022741"/>
    </source>
</evidence>
<dbReference type="CDD" id="cd11740">
    <property type="entry name" value="YajQ_like"/>
    <property type="match status" value="1"/>
</dbReference>
<keyword evidence="1 3" id="KW-0547">Nucleotide-binding</keyword>
<evidence type="ECO:0000256" key="3">
    <source>
        <dbReference type="HAMAP-Rule" id="MF_00632"/>
    </source>
</evidence>
<dbReference type="GO" id="GO:0005829">
    <property type="term" value="C:cytosol"/>
    <property type="evidence" value="ECO:0007669"/>
    <property type="project" value="TreeGrafter"/>
</dbReference>
<gene>
    <name evidence="4" type="ORF">OA57_10625</name>
</gene>
<dbReference type="PANTHER" id="PTHR30476">
    <property type="entry name" value="UPF0234 PROTEIN YAJQ"/>
    <property type="match status" value="1"/>
</dbReference>
<dbReference type="STRING" id="505317.OA57_10625"/>
<evidence type="ECO:0000313" key="4">
    <source>
        <dbReference type="EMBL" id="KGQ69704.1"/>
    </source>
</evidence>
<comment type="similarity">
    <text evidence="2 3">Belongs to the YajQ family.</text>
</comment>
<dbReference type="RefSeq" id="WP_034617517.1">
    <property type="nucleotide sequence ID" value="NZ_JSUM01000015.1"/>
</dbReference>
<name>A0A0A3B811_9PAST</name>
<reference evidence="4 5" key="1">
    <citation type="submission" date="2014-11" db="EMBL/GenBank/DDBJ databases">
        <title>Draft genome sequence of Chelonobacter oris 1662T, associated with respiratory disease in Hermann's Tortoises.</title>
        <authorList>
            <person name="Kudirkiene E."/>
            <person name="Hansen M.J."/>
            <person name="Bojesen A.M."/>
        </authorList>
    </citation>
    <scope>NUCLEOTIDE SEQUENCE [LARGE SCALE GENOMIC DNA]</scope>
    <source>
        <strain evidence="4 5">1662</strain>
    </source>
</reference>
<dbReference type="FunFam" id="3.30.70.990:FF:000001">
    <property type="entry name" value="UPF0234 protein YajQ"/>
    <property type="match status" value="1"/>
</dbReference>
<dbReference type="GO" id="GO:0000166">
    <property type="term" value="F:nucleotide binding"/>
    <property type="evidence" value="ECO:0007669"/>
    <property type="project" value="UniProtKB-UniRule"/>
</dbReference>
<dbReference type="Gene3D" id="3.30.70.990">
    <property type="entry name" value="YajQ-like, domain 2"/>
    <property type="match status" value="1"/>
</dbReference>
<dbReference type="FunFam" id="3.30.70.860:FF:000001">
    <property type="entry name" value="UPF0234 protein YajQ"/>
    <property type="match status" value="1"/>
</dbReference>
<dbReference type="Gene3D" id="3.30.70.860">
    <property type="match status" value="1"/>
</dbReference>
<dbReference type="InterPro" id="IPR035571">
    <property type="entry name" value="UPF0234-like_C"/>
</dbReference>
<organism evidence="4 5">
    <name type="scientific">Chelonobacter oris</name>
    <dbReference type="NCBI Taxonomy" id="505317"/>
    <lineage>
        <taxon>Bacteria</taxon>
        <taxon>Pseudomonadati</taxon>
        <taxon>Pseudomonadota</taxon>
        <taxon>Gammaproteobacteria</taxon>
        <taxon>Pasteurellales</taxon>
        <taxon>Pasteurellaceae</taxon>
        <taxon>Chelonobacter</taxon>
    </lineage>
</organism>
<comment type="caution">
    <text evidence="4">The sequence shown here is derived from an EMBL/GenBank/DDBJ whole genome shotgun (WGS) entry which is preliminary data.</text>
</comment>
<dbReference type="InterPro" id="IPR035570">
    <property type="entry name" value="UPF0234_N"/>
</dbReference>
<dbReference type="Pfam" id="PF04461">
    <property type="entry name" value="YajQ"/>
    <property type="match status" value="1"/>
</dbReference>
<dbReference type="PANTHER" id="PTHR30476:SF0">
    <property type="entry name" value="UPF0234 PROTEIN YAJQ"/>
    <property type="match status" value="1"/>
</dbReference>
<dbReference type="SUPFAM" id="SSF89963">
    <property type="entry name" value="YajQ-like"/>
    <property type="match status" value="2"/>
</dbReference>